<dbReference type="Proteomes" id="UP001364224">
    <property type="component" value="Unassembled WGS sequence"/>
</dbReference>
<dbReference type="InterPro" id="IPR042303">
    <property type="entry name" value="Malonyl_CoA_deC_C_sf"/>
</dbReference>
<dbReference type="EMBL" id="JAZHRV010000001">
    <property type="protein sequence ID" value="MEH2557916.1"/>
    <property type="molecule type" value="Genomic_DNA"/>
</dbReference>
<comment type="caution">
    <text evidence="3">The sequence shown here is derived from an EMBL/GenBank/DDBJ whole genome shotgun (WGS) entry which is preliminary data.</text>
</comment>
<dbReference type="Pfam" id="PF05292">
    <property type="entry name" value="MCD"/>
    <property type="match status" value="1"/>
</dbReference>
<protein>
    <submittedName>
        <fullName evidence="3">Malonyl-CoA decarboxylase</fullName>
        <ecNumber evidence="3">4.1.1.9</ecNumber>
    </submittedName>
</protein>
<dbReference type="Pfam" id="PF17408">
    <property type="entry name" value="MCD_N"/>
    <property type="match status" value="1"/>
</dbReference>
<feature type="domain" description="Malonyl-CoA decarboxylase N-terminal" evidence="2">
    <location>
        <begin position="82"/>
        <end position="165"/>
    </location>
</feature>
<keyword evidence="3" id="KW-0456">Lyase</keyword>
<dbReference type="InterPro" id="IPR035372">
    <property type="entry name" value="MCD_N"/>
</dbReference>
<name>A0ABU8BIH0_9BRAD</name>
<evidence type="ECO:0000313" key="4">
    <source>
        <dbReference type="Proteomes" id="UP001364224"/>
    </source>
</evidence>
<feature type="domain" description="Malonyl-CoA decarboxylase C-terminal" evidence="1">
    <location>
        <begin position="168"/>
        <end position="409"/>
    </location>
</feature>
<reference evidence="3 4" key="1">
    <citation type="submission" date="2024-02" db="EMBL/GenBank/DDBJ databases">
        <title>Adaptive strategies in a cosmopolitan and abundant soil bacterium.</title>
        <authorList>
            <person name="Carini P."/>
        </authorList>
    </citation>
    <scope>NUCLEOTIDE SEQUENCE [LARGE SCALE GENOMIC DNA]</scope>
    <source>
        <strain evidence="3 4">AZCC 1608</strain>
    </source>
</reference>
<dbReference type="InterPro" id="IPR007956">
    <property type="entry name" value="Malonyl_CoA_deC_C"/>
</dbReference>
<evidence type="ECO:0000313" key="3">
    <source>
        <dbReference type="EMBL" id="MEH2557916.1"/>
    </source>
</evidence>
<dbReference type="GO" id="GO:0050080">
    <property type="term" value="F:malonyl-CoA decarboxylase activity"/>
    <property type="evidence" value="ECO:0007669"/>
    <property type="project" value="UniProtKB-EC"/>
</dbReference>
<sequence length="450" mass="50739">MANAFFSDLLATISERGRTLLRRGEPSVARQDASELLELCKALLSGRGEASGTAMARDVLDRYHNLDAAGRLTFFETLARDFGPDREKLSQAIESWRSQPNDSDASDLHFASEPQRQELIRRLNRAPGGTSDLVAMRADLLALMKGNKDLAALDRDVVHLLSSWFNRGFLVLRRIDWSTPANILEQIIRYEAVHAIRDWNDLRRRIDPVDRRCYAFFHPQLNDEPLIFVEVALTEAIPTAIAPLLAAERQPVPIERARTAVFYSISNTQKGLGGISFGSFLIKQVAEELRRELPKLDTFITLSPVPGFMQWLKQAGDVPVSDEERTLLEALDRPDWFEDAELTAQLRAVLEPLAAHYFLKARTPKGRLIDSVARFHIGNGARLEKINWLGDLSPKGLRESAGIMVNYLYRLEDIEKNHEAYANQGDIAASSTVKKLIKTEGRRLLDMRLS</sequence>
<proteinExistence type="predicted"/>
<dbReference type="RefSeq" id="WP_334484622.1">
    <property type="nucleotide sequence ID" value="NZ_JAZHRV010000001.1"/>
</dbReference>
<dbReference type="EC" id="4.1.1.9" evidence="3"/>
<dbReference type="PANTHER" id="PTHR28641">
    <property type="match status" value="1"/>
</dbReference>
<dbReference type="InterPro" id="IPR038917">
    <property type="entry name" value="Malonyl_CoA_deC"/>
</dbReference>
<dbReference type="Gene3D" id="3.40.630.150">
    <property type="entry name" value="Malonyl-CoA decarboxylase, catalytic domain"/>
    <property type="match status" value="1"/>
</dbReference>
<evidence type="ECO:0000259" key="2">
    <source>
        <dbReference type="Pfam" id="PF17408"/>
    </source>
</evidence>
<dbReference type="PANTHER" id="PTHR28641:SF1">
    <property type="entry name" value="MALONYL-COA DECARBOXYLASE, MITOCHONDRIAL"/>
    <property type="match status" value="1"/>
</dbReference>
<keyword evidence="4" id="KW-1185">Reference proteome</keyword>
<organism evidence="3 4">
    <name type="scientific">Bradyrhizobium algeriense</name>
    <dbReference type="NCBI Taxonomy" id="634784"/>
    <lineage>
        <taxon>Bacteria</taxon>
        <taxon>Pseudomonadati</taxon>
        <taxon>Pseudomonadota</taxon>
        <taxon>Alphaproteobacteria</taxon>
        <taxon>Hyphomicrobiales</taxon>
        <taxon>Nitrobacteraceae</taxon>
        <taxon>Bradyrhizobium</taxon>
    </lineage>
</organism>
<evidence type="ECO:0000259" key="1">
    <source>
        <dbReference type="Pfam" id="PF05292"/>
    </source>
</evidence>
<accession>A0ABU8BIH0</accession>
<dbReference type="Gene3D" id="1.20.140.90">
    <property type="entry name" value="Malonyl-CoA decarboxylase, oligemerization domain"/>
    <property type="match status" value="1"/>
</dbReference>
<dbReference type="InterPro" id="IPR038351">
    <property type="entry name" value="MCD_N_sf"/>
</dbReference>
<gene>
    <name evidence="3" type="ORF">V1286_005445</name>
</gene>